<feature type="compositionally biased region" description="Low complexity" evidence="4">
    <location>
        <begin position="95"/>
        <end position="105"/>
    </location>
</feature>
<dbReference type="PANTHER" id="PTHR34482:SF49">
    <property type="entry name" value="RETROTRANSPOSON GAG DOMAIN-CONTAINING PROTEIN"/>
    <property type="match status" value="1"/>
</dbReference>
<keyword evidence="7" id="KW-1185">Reference proteome</keyword>
<dbReference type="EMBL" id="JAEFBK010000006">
    <property type="protein sequence ID" value="KAG7594250.1"/>
    <property type="molecule type" value="Genomic_DNA"/>
</dbReference>
<gene>
    <name evidence="6" type="ORF">ISN45_Aa01g030190</name>
</gene>
<comment type="caution">
    <text evidence="6">The sequence shown here is derived from an EMBL/GenBank/DDBJ whole genome shotgun (WGS) entry which is preliminary data.</text>
</comment>
<keyword evidence="3" id="KW-0479">Metal-binding</keyword>
<dbReference type="InterPro" id="IPR005162">
    <property type="entry name" value="Retrotrans_gag_dom"/>
</dbReference>
<dbReference type="GO" id="GO:0006508">
    <property type="term" value="P:proteolysis"/>
    <property type="evidence" value="ECO:0007669"/>
    <property type="project" value="UniProtKB-KW"/>
</dbReference>
<feature type="domain" description="CCHC-type" evidence="5">
    <location>
        <begin position="526"/>
        <end position="539"/>
    </location>
</feature>
<evidence type="ECO:0000256" key="2">
    <source>
        <dbReference type="ARBA" id="ARBA00022801"/>
    </source>
</evidence>
<dbReference type="GO" id="GO:0008234">
    <property type="term" value="F:cysteine-type peptidase activity"/>
    <property type="evidence" value="ECO:0007669"/>
    <property type="project" value="InterPro"/>
</dbReference>
<keyword evidence="1" id="KW-0645">Protease</keyword>
<dbReference type="GO" id="GO:0008270">
    <property type="term" value="F:zinc ion binding"/>
    <property type="evidence" value="ECO:0007669"/>
    <property type="project" value="UniProtKB-KW"/>
</dbReference>
<dbReference type="AlphaFoldDB" id="A0A8T2C7D5"/>
<dbReference type="PROSITE" id="PS50158">
    <property type="entry name" value="ZF_CCHC"/>
    <property type="match status" value="2"/>
</dbReference>
<feature type="region of interest" description="Disordered" evidence="4">
    <location>
        <begin position="459"/>
        <end position="478"/>
    </location>
</feature>
<dbReference type="Proteomes" id="UP000694240">
    <property type="component" value="Chromosome 6"/>
</dbReference>
<evidence type="ECO:0000256" key="1">
    <source>
        <dbReference type="ARBA" id="ARBA00022670"/>
    </source>
</evidence>
<name>A0A8T2C7D5_9BRAS</name>
<dbReference type="Pfam" id="PF02902">
    <property type="entry name" value="Peptidase_C48"/>
    <property type="match status" value="1"/>
</dbReference>
<feature type="region of interest" description="Disordered" evidence="4">
    <location>
        <begin position="90"/>
        <end position="115"/>
    </location>
</feature>
<sequence>MSVWGHVEVVNRSRVKDASLDSTYSGYRCFVDGSWKESDKFSGTGWFCTSSTGEPPTMGAANLRRSLSPLHAEVEALLWEMKCMIGADNQEGDSSSDSGAVSSRSNPSTNEADEVATIGGDGGDGQLLAGEDVASMCSKFKKLMVTLIPPMSWTRVSMFCESHSSTTQTLLLTRGLTCFLVRGRKWLAHINSLLSPFNIDKNRWIVVHIDLPSHSLTVFDPTTAVWRGSDGWSGIPAEAQATTIAANRKEMQELRNMMREILDRPMYAPSPPPAHGVAAPQHHQPPPPVPKVEVPQHQQPQAPLARAEYFGTMKLMGTMGTKYFYNGFDQVRADDWRQMLEKNFRTTRCPEEFKKDFVVHYLRGEADHWWRNVERSLPAGYVPTWEDFLREFNNKYFPRLCVRNFGEQDMMSRFIRGLKADIHNRSSIRACTSLVELVEEAATMERGLDEEARDLKRAQAKVTKGVESQKRTWDNRDAGPSQNRYPKCTRCNRQHGGVCWMDSDKCFQCGEVGHIRENCPEGNDNCRKCGKLGHYARECTTFLVEGNQPLPKRQALGPHVYAVEDQGLDVEKDKTLSSGVLFGKSPRTVLVKLARAACFGIFPEVMAIRMAPRGDEVSPRLGHCAPRRWRSCPEPIDNIPRGDNNAPEAMQAIRTTTRCFHYKCLARSTGTV</sequence>
<dbReference type="PANTHER" id="PTHR34482">
    <property type="entry name" value="DNA DAMAGE-INDUCIBLE PROTEIN 1-LIKE"/>
    <property type="match status" value="1"/>
</dbReference>
<reference evidence="6 7" key="1">
    <citation type="submission" date="2020-12" db="EMBL/GenBank/DDBJ databases">
        <title>Concerted genomic and epigenomic changes stabilize Arabidopsis allopolyploids.</title>
        <authorList>
            <person name="Chen Z."/>
        </authorList>
    </citation>
    <scope>NUCLEOTIDE SEQUENCE [LARGE SCALE GENOMIC DNA]</scope>
    <source>
        <strain evidence="6">Allo738</strain>
        <tissue evidence="6">Leaf</tissue>
    </source>
</reference>
<keyword evidence="3" id="KW-0863">Zinc-finger</keyword>
<evidence type="ECO:0000256" key="3">
    <source>
        <dbReference type="PROSITE-ProRule" id="PRU00047"/>
    </source>
</evidence>
<dbReference type="SMART" id="SM00343">
    <property type="entry name" value="ZnF_C2HC"/>
    <property type="match status" value="2"/>
</dbReference>
<dbReference type="Pfam" id="PF00098">
    <property type="entry name" value="zf-CCHC"/>
    <property type="match status" value="2"/>
</dbReference>
<dbReference type="InterPro" id="IPR001878">
    <property type="entry name" value="Znf_CCHC"/>
</dbReference>
<feature type="region of interest" description="Disordered" evidence="4">
    <location>
        <begin position="268"/>
        <end position="295"/>
    </location>
</feature>
<dbReference type="InterPro" id="IPR003653">
    <property type="entry name" value="Peptidase_C48_C"/>
</dbReference>
<evidence type="ECO:0000256" key="4">
    <source>
        <dbReference type="SAM" id="MobiDB-lite"/>
    </source>
</evidence>
<dbReference type="GO" id="GO:0003676">
    <property type="term" value="F:nucleic acid binding"/>
    <property type="evidence" value="ECO:0007669"/>
    <property type="project" value="InterPro"/>
</dbReference>
<feature type="compositionally biased region" description="Basic and acidic residues" evidence="4">
    <location>
        <begin position="467"/>
        <end position="477"/>
    </location>
</feature>
<organism evidence="6 7">
    <name type="scientific">Arabidopsis thaliana x Arabidopsis arenosa</name>
    <dbReference type="NCBI Taxonomy" id="1240361"/>
    <lineage>
        <taxon>Eukaryota</taxon>
        <taxon>Viridiplantae</taxon>
        <taxon>Streptophyta</taxon>
        <taxon>Embryophyta</taxon>
        <taxon>Tracheophyta</taxon>
        <taxon>Spermatophyta</taxon>
        <taxon>Magnoliopsida</taxon>
        <taxon>eudicotyledons</taxon>
        <taxon>Gunneridae</taxon>
        <taxon>Pentapetalae</taxon>
        <taxon>rosids</taxon>
        <taxon>malvids</taxon>
        <taxon>Brassicales</taxon>
        <taxon>Brassicaceae</taxon>
        <taxon>Camelineae</taxon>
        <taxon>Arabidopsis</taxon>
    </lineage>
</organism>
<dbReference type="Pfam" id="PF03732">
    <property type="entry name" value="Retrotrans_gag"/>
    <property type="match status" value="1"/>
</dbReference>
<evidence type="ECO:0000313" key="6">
    <source>
        <dbReference type="EMBL" id="KAG7594250.1"/>
    </source>
</evidence>
<feature type="domain" description="CCHC-type" evidence="5">
    <location>
        <begin position="505"/>
        <end position="521"/>
    </location>
</feature>
<evidence type="ECO:0000313" key="7">
    <source>
        <dbReference type="Proteomes" id="UP000694240"/>
    </source>
</evidence>
<keyword evidence="2" id="KW-0378">Hydrolase</keyword>
<keyword evidence="3" id="KW-0862">Zinc</keyword>
<accession>A0A8T2C7D5</accession>
<proteinExistence type="predicted"/>
<evidence type="ECO:0000259" key="5">
    <source>
        <dbReference type="PROSITE" id="PS50158"/>
    </source>
</evidence>
<protein>
    <submittedName>
        <fullName evidence="6">Zinc finger CCHC-type</fullName>
    </submittedName>
</protein>